<dbReference type="GO" id="GO:0005829">
    <property type="term" value="C:cytosol"/>
    <property type="evidence" value="ECO:0007669"/>
    <property type="project" value="TreeGrafter"/>
</dbReference>
<dbReference type="OrthoDB" id="3196525at2"/>
<feature type="binding site" evidence="5">
    <location>
        <begin position="229"/>
        <end position="236"/>
    </location>
    <ligand>
        <name>ATP</name>
        <dbReference type="ChEBI" id="CHEBI:30616"/>
    </ligand>
</feature>
<dbReference type="AlphaFoldDB" id="C7MLE3"/>
<dbReference type="PANTHER" id="PTHR11070">
    <property type="entry name" value="UVRD / RECB / PCRA DNA HELICASE FAMILY MEMBER"/>
    <property type="match status" value="1"/>
</dbReference>
<keyword evidence="1 5" id="KW-0547">Nucleotide-binding</keyword>
<dbReference type="STRING" id="469378.Ccur_00160"/>
<dbReference type="Pfam" id="PF13538">
    <property type="entry name" value="UvrD_C_2"/>
    <property type="match status" value="1"/>
</dbReference>
<reference evidence="7 8" key="1">
    <citation type="journal article" date="2009" name="Stand. Genomic Sci.">
        <title>Complete genome sequence of Cryptobacterium curtum type strain (12-3).</title>
        <authorList>
            <person name="Mavrommatis K."/>
            <person name="Pukall R."/>
            <person name="Rohde C."/>
            <person name="Chen F."/>
            <person name="Sims D."/>
            <person name="Brettin T."/>
            <person name="Kuske C."/>
            <person name="Detter J.C."/>
            <person name="Han C."/>
            <person name="Lapidus A."/>
            <person name="Copeland A."/>
            <person name="Glavina Del Rio T."/>
            <person name="Nolan M."/>
            <person name="Lucas S."/>
            <person name="Tice H."/>
            <person name="Cheng J.F."/>
            <person name="Bruce D."/>
            <person name="Goodwin L."/>
            <person name="Pitluck S."/>
            <person name="Ovchinnikova G."/>
            <person name="Pati A."/>
            <person name="Ivanova N."/>
            <person name="Chen A."/>
            <person name="Palaniappan K."/>
            <person name="Chain P."/>
            <person name="D'haeseleer P."/>
            <person name="Goker M."/>
            <person name="Bristow J."/>
            <person name="Eisen J.A."/>
            <person name="Markowitz V."/>
            <person name="Hugenholtz P."/>
            <person name="Rohde M."/>
            <person name="Klenk H.P."/>
            <person name="Kyrpides N.C."/>
        </authorList>
    </citation>
    <scope>NUCLEOTIDE SEQUENCE [LARGE SCALE GENOMIC DNA]</scope>
    <source>
        <strain evidence="8">ATCC 700683 / DSM 15641 / 12-3</strain>
    </source>
</reference>
<dbReference type="GO" id="GO:0003677">
    <property type="term" value="F:DNA binding"/>
    <property type="evidence" value="ECO:0007669"/>
    <property type="project" value="InterPro"/>
</dbReference>
<evidence type="ECO:0000256" key="3">
    <source>
        <dbReference type="ARBA" id="ARBA00022806"/>
    </source>
</evidence>
<dbReference type="eggNOG" id="COG3973">
    <property type="taxonomic scope" value="Bacteria"/>
</dbReference>
<dbReference type="RefSeq" id="WP_012802438.1">
    <property type="nucleotide sequence ID" value="NC_013170.1"/>
</dbReference>
<dbReference type="PROSITE" id="PS51198">
    <property type="entry name" value="UVRD_HELICASE_ATP_BIND"/>
    <property type="match status" value="1"/>
</dbReference>
<gene>
    <name evidence="7" type="ordered locus">Ccur_00160</name>
</gene>
<evidence type="ECO:0000313" key="8">
    <source>
        <dbReference type="Proteomes" id="UP000000954"/>
    </source>
</evidence>
<dbReference type="GO" id="GO:0000725">
    <property type="term" value="P:recombinational repair"/>
    <property type="evidence" value="ECO:0007669"/>
    <property type="project" value="TreeGrafter"/>
</dbReference>
<evidence type="ECO:0000256" key="2">
    <source>
        <dbReference type="ARBA" id="ARBA00022801"/>
    </source>
</evidence>
<evidence type="ECO:0000256" key="1">
    <source>
        <dbReference type="ARBA" id="ARBA00022741"/>
    </source>
</evidence>
<evidence type="ECO:0000313" key="7">
    <source>
        <dbReference type="EMBL" id="ACU93749.1"/>
    </source>
</evidence>
<organism evidence="7 8">
    <name type="scientific">Cryptobacterium curtum (strain ATCC 700683 / DSM 15641 / CCUG 43107 / 12-3)</name>
    <dbReference type="NCBI Taxonomy" id="469378"/>
    <lineage>
        <taxon>Bacteria</taxon>
        <taxon>Bacillati</taxon>
        <taxon>Actinomycetota</taxon>
        <taxon>Coriobacteriia</taxon>
        <taxon>Eggerthellales</taxon>
        <taxon>Eggerthellaceae</taxon>
        <taxon>Cryptobacterium</taxon>
    </lineage>
</organism>
<dbReference type="Proteomes" id="UP000000954">
    <property type="component" value="Chromosome"/>
</dbReference>
<keyword evidence="4 5" id="KW-0067">ATP-binding</keyword>
<dbReference type="SUPFAM" id="SSF52540">
    <property type="entry name" value="P-loop containing nucleoside triphosphate hydrolases"/>
    <property type="match status" value="1"/>
</dbReference>
<evidence type="ECO:0000259" key="6">
    <source>
        <dbReference type="PROSITE" id="PS51198"/>
    </source>
</evidence>
<feature type="domain" description="UvrD-like helicase ATP-binding" evidence="6">
    <location>
        <begin position="208"/>
        <end position="545"/>
    </location>
</feature>
<accession>C7MLE3</accession>
<dbReference type="InterPro" id="IPR027785">
    <property type="entry name" value="UvrD-like_helicase_C"/>
</dbReference>
<evidence type="ECO:0000256" key="4">
    <source>
        <dbReference type="ARBA" id="ARBA00022840"/>
    </source>
</evidence>
<name>C7MLE3_CRYCD</name>
<dbReference type="InterPro" id="IPR027417">
    <property type="entry name" value="P-loop_NTPase"/>
</dbReference>
<dbReference type="InterPro" id="IPR000212">
    <property type="entry name" value="DNA_helicase_UvrD/REP"/>
</dbReference>
<proteinExistence type="predicted"/>
<dbReference type="GO" id="GO:0005524">
    <property type="term" value="F:ATP binding"/>
    <property type="evidence" value="ECO:0007669"/>
    <property type="project" value="UniProtKB-UniRule"/>
</dbReference>
<dbReference type="GO" id="GO:0043138">
    <property type="term" value="F:3'-5' DNA helicase activity"/>
    <property type="evidence" value="ECO:0007669"/>
    <property type="project" value="TreeGrafter"/>
</dbReference>
<dbReference type="KEGG" id="ccu:Ccur_00160"/>
<dbReference type="EMBL" id="CP001682">
    <property type="protein sequence ID" value="ACU93749.1"/>
    <property type="molecule type" value="Genomic_DNA"/>
</dbReference>
<dbReference type="Pfam" id="PF00580">
    <property type="entry name" value="UvrD-helicase"/>
    <property type="match status" value="1"/>
</dbReference>
<keyword evidence="8" id="KW-1185">Reference proteome</keyword>
<evidence type="ECO:0000256" key="5">
    <source>
        <dbReference type="PROSITE-ProRule" id="PRU00560"/>
    </source>
</evidence>
<protein>
    <submittedName>
        <fullName evidence="7">DNA/RNA helicase, superfamily I</fullName>
    </submittedName>
</protein>
<dbReference type="GO" id="GO:0016787">
    <property type="term" value="F:hydrolase activity"/>
    <property type="evidence" value="ECO:0007669"/>
    <property type="project" value="UniProtKB-UniRule"/>
</dbReference>
<sequence>MDQIFEEEQAHLTETYGKLDVIKQDAEQKLAAVQSEAAHNMESMRNETSLDFSDDENALETVAALEAVNSVIDAYNRTIQVNSERLKNATQLMAQPYFAKVSLQFHSDEPTRDIYLGSVGITDEARRHFIVDWRSPVAETYYNQENGPMSYTANGRTISVDLKLRRQFDITRNTLNAYFDTTVAIEDPLLLASLAANHSEKLKAITATIQKEQNEVVRHDDVPVLLVNGIAGSGKTSVLLQRIAFLFYQKRDTLRPDQVCLLTPNPVFEKYIDNVLPDMGEANPQIFTWADFVALLGLSERGDGRDTSAETLHTLEQNMASLHLEAHDFSEIAIDGMRLVKTTQIQGIAAKYKNIPVGPRLIALMKEDLHARLDTRLGQLASDEDIHDRMLSLEVSEQIRLFGQTLAPQSEKETIEYARTFVQHLYGTAHDKIEQVSWLRFDRIGMRMLNAGHLSSVAWLFLKTLITGTGAHDIRYVTIDEVQDYTEAQLMVLARYFKRAHFLLLGDENQAINEGTASFDRIRAIFAASHGSVDECRLMTSYRSTAEITALFTGLMDSTERVKTHSVQHGGKRPRIEVLPDEEALLEALRGILHTEQDSEGLCAIIAPTHQDVQRIAQKLTGITVIDHHAVLPGRGVVLLDLPLAKGLEFDHVVIVDADRHVYPDTQLARRRLYTALSRAAHQVTVLAQKSLTPLLESATSASLDL</sequence>
<keyword evidence="2 5" id="KW-0378">Hydrolase</keyword>
<dbReference type="Gene3D" id="3.40.50.300">
    <property type="entry name" value="P-loop containing nucleotide triphosphate hydrolases"/>
    <property type="match status" value="3"/>
</dbReference>
<dbReference type="InterPro" id="IPR014016">
    <property type="entry name" value="UvrD-like_ATP-bd"/>
</dbReference>
<dbReference type="PANTHER" id="PTHR11070:SF17">
    <property type="entry name" value="DNA HELICASE IV"/>
    <property type="match status" value="1"/>
</dbReference>
<dbReference type="HOGENOM" id="CLU_010312_4_0_11"/>
<keyword evidence="3 5" id="KW-0347">Helicase</keyword>